<comment type="similarity">
    <text evidence="2">Belongs to the AB hydrolase superfamily. Epoxide hydrolase family.</text>
</comment>
<feature type="chain" id="PRO_5042138227" evidence="3">
    <location>
        <begin position="25"/>
        <end position="369"/>
    </location>
</feature>
<evidence type="ECO:0000256" key="2">
    <source>
        <dbReference type="ARBA" id="ARBA00038334"/>
    </source>
</evidence>
<evidence type="ECO:0000259" key="4">
    <source>
        <dbReference type="Pfam" id="PF00561"/>
    </source>
</evidence>
<organism evidence="5 6">
    <name type="scientific">Mycena maculata</name>
    <dbReference type="NCBI Taxonomy" id="230809"/>
    <lineage>
        <taxon>Eukaryota</taxon>
        <taxon>Fungi</taxon>
        <taxon>Dikarya</taxon>
        <taxon>Basidiomycota</taxon>
        <taxon>Agaricomycotina</taxon>
        <taxon>Agaricomycetes</taxon>
        <taxon>Agaricomycetidae</taxon>
        <taxon>Agaricales</taxon>
        <taxon>Marasmiineae</taxon>
        <taxon>Mycenaceae</taxon>
        <taxon>Mycena</taxon>
    </lineage>
</organism>
<evidence type="ECO:0000313" key="5">
    <source>
        <dbReference type="EMBL" id="KAJ7735113.1"/>
    </source>
</evidence>
<evidence type="ECO:0000313" key="6">
    <source>
        <dbReference type="Proteomes" id="UP001215280"/>
    </source>
</evidence>
<protein>
    <submittedName>
        <fullName evidence="5">Alpha/beta-hydrolase</fullName>
    </submittedName>
</protein>
<dbReference type="PANTHER" id="PTHR43329">
    <property type="entry name" value="EPOXIDE HYDROLASE"/>
    <property type="match status" value="1"/>
</dbReference>
<dbReference type="InterPro" id="IPR029058">
    <property type="entry name" value="AB_hydrolase_fold"/>
</dbReference>
<keyword evidence="3" id="KW-0732">Signal</keyword>
<dbReference type="InterPro" id="IPR000073">
    <property type="entry name" value="AB_hydrolase_1"/>
</dbReference>
<dbReference type="Proteomes" id="UP001215280">
    <property type="component" value="Unassembled WGS sequence"/>
</dbReference>
<dbReference type="InterPro" id="IPR000639">
    <property type="entry name" value="Epox_hydrolase-like"/>
</dbReference>
<dbReference type="Gene3D" id="3.40.50.1820">
    <property type="entry name" value="alpha/beta hydrolase"/>
    <property type="match status" value="1"/>
</dbReference>
<dbReference type="Pfam" id="PF00561">
    <property type="entry name" value="Abhydrolase_1"/>
    <property type="match status" value="1"/>
</dbReference>
<evidence type="ECO:0000256" key="1">
    <source>
        <dbReference type="ARBA" id="ARBA00022801"/>
    </source>
</evidence>
<name>A0AAD7I4U2_9AGAR</name>
<sequence length="369" mass="41366">MYKLELLALGVLSLFSSSASGSSAFDPRSFSKSTATCKATNRADEKDTAVDIHLRYVDISPSAKTTLILVHGWPSLWSTWSNQIQEFKEDYHLIVPDLRGFGESTHPGDVRRSGTMPDMVGDIVCILEHANISSAVCVGHDWGSQICYEAARMRPDMFRGVVGAVIPYLPSAGDFTPVENLVGVLPKLSYQVFFNKQTAEAVAHLDEDRRRTIRATLRTVASPPPDDFLKSRTSFLAGWADVTEIPPVPFFTPDEEDYFFEQYRIQGFKYTLQFYTEENRRASWAFTNAQGNHTISQPVLSILPNNDPVANWGVVSKLLKSTDFLPNSKTEFMDGAHWCHIEHPETFNALMRKWLDQVIGSHTGGHDEL</sequence>
<gene>
    <name evidence="5" type="ORF">DFH07DRAFT_115015</name>
</gene>
<keyword evidence="6" id="KW-1185">Reference proteome</keyword>
<dbReference type="SUPFAM" id="SSF53474">
    <property type="entry name" value="alpha/beta-Hydrolases"/>
    <property type="match status" value="1"/>
</dbReference>
<evidence type="ECO:0000256" key="3">
    <source>
        <dbReference type="SAM" id="SignalP"/>
    </source>
</evidence>
<dbReference type="GO" id="GO:0016787">
    <property type="term" value="F:hydrolase activity"/>
    <property type="evidence" value="ECO:0007669"/>
    <property type="project" value="UniProtKB-KW"/>
</dbReference>
<feature type="signal peptide" evidence="3">
    <location>
        <begin position="1"/>
        <end position="24"/>
    </location>
</feature>
<keyword evidence="1" id="KW-0378">Hydrolase</keyword>
<feature type="domain" description="AB hydrolase-1" evidence="4">
    <location>
        <begin position="66"/>
        <end position="344"/>
    </location>
</feature>
<dbReference type="EMBL" id="JARJLG010000157">
    <property type="protein sequence ID" value="KAJ7735113.1"/>
    <property type="molecule type" value="Genomic_DNA"/>
</dbReference>
<proteinExistence type="inferred from homology"/>
<comment type="caution">
    <text evidence="5">The sequence shown here is derived from an EMBL/GenBank/DDBJ whole genome shotgun (WGS) entry which is preliminary data.</text>
</comment>
<reference evidence="5" key="1">
    <citation type="submission" date="2023-03" db="EMBL/GenBank/DDBJ databases">
        <title>Massive genome expansion in bonnet fungi (Mycena s.s.) driven by repeated elements and novel gene families across ecological guilds.</title>
        <authorList>
            <consortium name="Lawrence Berkeley National Laboratory"/>
            <person name="Harder C.B."/>
            <person name="Miyauchi S."/>
            <person name="Viragh M."/>
            <person name="Kuo A."/>
            <person name="Thoen E."/>
            <person name="Andreopoulos B."/>
            <person name="Lu D."/>
            <person name="Skrede I."/>
            <person name="Drula E."/>
            <person name="Henrissat B."/>
            <person name="Morin E."/>
            <person name="Kohler A."/>
            <person name="Barry K."/>
            <person name="LaButti K."/>
            <person name="Morin E."/>
            <person name="Salamov A."/>
            <person name="Lipzen A."/>
            <person name="Mereny Z."/>
            <person name="Hegedus B."/>
            <person name="Baldrian P."/>
            <person name="Stursova M."/>
            <person name="Weitz H."/>
            <person name="Taylor A."/>
            <person name="Grigoriev I.V."/>
            <person name="Nagy L.G."/>
            <person name="Martin F."/>
            <person name="Kauserud H."/>
        </authorList>
    </citation>
    <scope>NUCLEOTIDE SEQUENCE</scope>
    <source>
        <strain evidence="5">CBHHK188m</strain>
    </source>
</reference>
<accession>A0AAD7I4U2</accession>
<dbReference type="PRINTS" id="PR00412">
    <property type="entry name" value="EPOXHYDRLASE"/>
</dbReference>
<dbReference type="AlphaFoldDB" id="A0AAD7I4U2"/>